<reference evidence="1 2" key="1">
    <citation type="journal article" date="2019" name="Sci. Rep.">
        <title>A high-quality genome of Eragrostis curvula grass provides insights into Poaceae evolution and supports new strategies to enhance forage quality.</title>
        <authorList>
            <person name="Carballo J."/>
            <person name="Santos B.A.C.M."/>
            <person name="Zappacosta D."/>
            <person name="Garbus I."/>
            <person name="Selva J.P."/>
            <person name="Gallo C.A."/>
            <person name="Diaz A."/>
            <person name="Albertini E."/>
            <person name="Caccamo M."/>
            <person name="Echenique V."/>
        </authorList>
    </citation>
    <scope>NUCLEOTIDE SEQUENCE [LARGE SCALE GENOMIC DNA]</scope>
    <source>
        <strain evidence="2">cv. Victoria</strain>
        <tissue evidence="1">Leaf</tissue>
    </source>
</reference>
<gene>
    <name evidence="1" type="ORF">EJB05_28553</name>
</gene>
<organism evidence="1 2">
    <name type="scientific">Eragrostis curvula</name>
    <name type="common">weeping love grass</name>
    <dbReference type="NCBI Taxonomy" id="38414"/>
    <lineage>
        <taxon>Eukaryota</taxon>
        <taxon>Viridiplantae</taxon>
        <taxon>Streptophyta</taxon>
        <taxon>Embryophyta</taxon>
        <taxon>Tracheophyta</taxon>
        <taxon>Spermatophyta</taxon>
        <taxon>Magnoliopsida</taxon>
        <taxon>Liliopsida</taxon>
        <taxon>Poales</taxon>
        <taxon>Poaceae</taxon>
        <taxon>PACMAD clade</taxon>
        <taxon>Chloridoideae</taxon>
        <taxon>Eragrostideae</taxon>
        <taxon>Eragrostidinae</taxon>
        <taxon>Eragrostis</taxon>
    </lineage>
</organism>
<dbReference type="Gramene" id="TVU26026">
    <property type="protein sequence ID" value="TVU26026"/>
    <property type="gene ID" value="EJB05_28553"/>
</dbReference>
<protein>
    <submittedName>
        <fullName evidence="1">Uncharacterized protein</fullName>
    </submittedName>
</protein>
<keyword evidence="2" id="KW-1185">Reference proteome</keyword>
<dbReference type="EMBL" id="RWGY01000013">
    <property type="protein sequence ID" value="TVU26026.1"/>
    <property type="molecule type" value="Genomic_DNA"/>
</dbReference>
<dbReference type="Proteomes" id="UP000324897">
    <property type="component" value="Chromosome 2"/>
</dbReference>
<comment type="caution">
    <text evidence="1">The sequence shown here is derived from an EMBL/GenBank/DDBJ whole genome shotgun (WGS) entry which is preliminary data.</text>
</comment>
<dbReference type="AlphaFoldDB" id="A0A5J9UR26"/>
<sequence length="63" mass="7487">MPCSGSKIFRVISLTAFEVVNFLNYWCFRYNSLKARDTQLIETSDLITTLRIRNFRSDYNIED</sequence>
<proteinExistence type="predicted"/>
<evidence type="ECO:0000313" key="1">
    <source>
        <dbReference type="EMBL" id="TVU26026.1"/>
    </source>
</evidence>
<evidence type="ECO:0000313" key="2">
    <source>
        <dbReference type="Proteomes" id="UP000324897"/>
    </source>
</evidence>
<accession>A0A5J9UR26</accession>
<name>A0A5J9UR26_9POAL</name>